<dbReference type="STRING" id="67356.AQJ84_16005"/>
<protein>
    <recommendedName>
        <fullName evidence="2">Hypervirulence associated protein TUDOR domain-containing protein</fullName>
    </recommendedName>
</protein>
<dbReference type="EMBL" id="LGUS01000207">
    <property type="protein sequence ID" value="KOG30780.1"/>
    <property type="molecule type" value="Genomic_DNA"/>
</dbReference>
<feature type="compositionally biased region" description="Basic and acidic residues" evidence="1">
    <location>
        <begin position="8"/>
        <end position="21"/>
    </location>
</feature>
<evidence type="ECO:0000256" key="1">
    <source>
        <dbReference type="SAM" id="MobiDB-lite"/>
    </source>
</evidence>
<dbReference type="Proteomes" id="UP000037251">
    <property type="component" value="Unassembled WGS sequence"/>
</dbReference>
<dbReference type="Pfam" id="PF11160">
    <property type="entry name" value="Hva1_TUDOR"/>
    <property type="match status" value="1"/>
</dbReference>
<proteinExistence type="predicted"/>
<name>A0A0L8KY62_9ACTN</name>
<sequence length="81" mass="9242">MSEGRCPVSDRQRPREGERVSWKSHGTDVTGRVEKKITERTEAAGRTVDASEQDPQYQVRSDKSGRRAVHTPQALHRKKDK</sequence>
<evidence type="ECO:0000313" key="3">
    <source>
        <dbReference type="EMBL" id="KOG30780.1"/>
    </source>
</evidence>
<keyword evidence="4" id="KW-1185">Reference proteome</keyword>
<evidence type="ECO:0000313" key="4">
    <source>
        <dbReference type="Proteomes" id="UP000037251"/>
    </source>
</evidence>
<gene>
    <name evidence="3" type="ORF">ADK37_33320</name>
</gene>
<comment type="caution">
    <text evidence="3">The sequence shown here is derived from an EMBL/GenBank/DDBJ whole genome shotgun (WGS) entry which is preliminary data.</text>
</comment>
<feature type="domain" description="Hypervirulence associated protein TUDOR" evidence="2">
    <location>
        <begin position="17"/>
        <end position="75"/>
    </location>
</feature>
<accession>A0A0L8KY62</accession>
<feature type="region of interest" description="Disordered" evidence="1">
    <location>
        <begin position="1"/>
        <end position="81"/>
    </location>
</feature>
<organism evidence="3 4">
    <name type="scientific">Streptomyces resistomycificus</name>
    <dbReference type="NCBI Taxonomy" id="67356"/>
    <lineage>
        <taxon>Bacteria</taxon>
        <taxon>Bacillati</taxon>
        <taxon>Actinomycetota</taxon>
        <taxon>Actinomycetes</taxon>
        <taxon>Kitasatosporales</taxon>
        <taxon>Streptomycetaceae</taxon>
        <taxon>Streptomyces</taxon>
        <taxon>Streptomyces aurantiacus group</taxon>
    </lineage>
</organism>
<dbReference type="InterPro" id="IPR021331">
    <property type="entry name" value="Hva1_TUDOR"/>
</dbReference>
<feature type="compositionally biased region" description="Basic and acidic residues" evidence="1">
    <location>
        <begin position="31"/>
        <end position="43"/>
    </location>
</feature>
<evidence type="ECO:0000259" key="2">
    <source>
        <dbReference type="Pfam" id="PF11160"/>
    </source>
</evidence>
<reference evidence="4" key="1">
    <citation type="submission" date="2015-07" db="EMBL/GenBank/DDBJ databases">
        <authorList>
            <person name="Ju K.-S."/>
            <person name="Doroghazi J.R."/>
            <person name="Metcalf W.W."/>
        </authorList>
    </citation>
    <scope>NUCLEOTIDE SEQUENCE [LARGE SCALE GENOMIC DNA]</scope>
    <source>
        <strain evidence="4">NRRL 2290</strain>
    </source>
</reference>
<dbReference type="Gene3D" id="2.30.30.1060">
    <property type="match status" value="1"/>
</dbReference>
<dbReference type="PATRIC" id="fig|67356.5.peg.7131"/>
<dbReference type="AlphaFoldDB" id="A0A0L8KY62"/>